<reference evidence="7 8" key="1">
    <citation type="submission" date="2024-01" db="EMBL/GenBank/DDBJ databases">
        <title>The genomes of 5 underutilized Papilionoideae crops provide insights into root nodulation and disease resistanc.</title>
        <authorList>
            <person name="Yuan L."/>
        </authorList>
    </citation>
    <scope>NUCLEOTIDE SEQUENCE [LARGE SCALE GENOMIC DNA]</scope>
    <source>
        <strain evidence="7">ZHUSHIDOU_FW_LH</strain>
        <tissue evidence="7">Leaf</tissue>
    </source>
</reference>
<dbReference type="Pfam" id="PF00133">
    <property type="entry name" value="tRNA-synt_1"/>
    <property type="match status" value="1"/>
</dbReference>
<dbReference type="GO" id="GO:0006428">
    <property type="term" value="P:isoleucyl-tRNA aminoacylation"/>
    <property type="evidence" value="ECO:0007669"/>
    <property type="project" value="TreeGrafter"/>
</dbReference>
<dbReference type="InterPro" id="IPR050081">
    <property type="entry name" value="Ile-tRNA_ligase"/>
</dbReference>
<gene>
    <name evidence="7" type="ORF">RIF29_20014</name>
</gene>
<evidence type="ECO:0000259" key="6">
    <source>
        <dbReference type="Pfam" id="PF00133"/>
    </source>
</evidence>
<dbReference type="PANTHER" id="PTHR42765:SF1">
    <property type="entry name" value="ISOLEUCINE--TRNA LIGASE, MITOCHONDRIAL"/>
    <property type="match status" value="1"/>
</dbReference>
<evidence type="ECO:0000256" key="4">
    <source>
        <dbReference type="ARBA" id="ARBA00022917"/>
    </source>
</evidence>
<sequence length="219" mass="24842">MEKVSYRQESTDTSYLSPYRVRYVSCPVSDTSSTMGSTSFCSSLHLRRLLEGFRCLQTVTNLFGHWLSHEGAINLLMAVYKKEFKTLGGYLTDGSKVYDGIKQEDGKYKHIVDLPKTAFSMKANSSVREPEIQKIWEENQESFIMHGDPPYANGDLHIGHALNKILKDIINRYKIEVFGQMALKGYIYIGRKPVHWSPSSRTTLAMSELEQEIGEVGAC</sequence>
<dbReference type="InterPro" id="IPR001412">
    <property type="entry name" value="aa-tRNA-synth_I_CS"/>
</dbReference>
<dbReference type="GO" id="GO:0032543">
    <property type="term" value="P:mitochondrial translation"/>
    <property type="evidence" value="ECO:0007669"/>
    <property type="project" value="TreeGrafter"/>
</dbReference>
<keyword evidence="8" id="KW-1185">Reference proteome</keyword>
<keyword evidence="2" id="KW-0547">Nucleotide-binding</keyword>
<dbReference type="Gene3D" id="3.40.50.620">
    <property type="entry name" value="HUPs"/>
    <property type="match status" value="2"/>
</dbReference>
<evidence type="ECO:0000256" key="5">
    <source>
        <dbReference type="ARBA" id="ARBA00023146"/>
    </source>
</evidence>
<feature type="domain" description="Aminoacyl-tRNA synthetase class Ia" evidence="6">
    <location>
        <begin position="137"/>
        <end position="174"/>
    </location>
</feature>
<evidence type="ECO:0000313" key="8">
    <source>
        <dbReference type="Proteomes" id="UP001372338"/>
    </source>
</evidence>
<evidence type="ECO:0000256" key="1">
    <source>
        <dbReference type="ARBA" id="ARBA00022598"/>
    </source>
</evidence>
<evidence type="ECO:0000256" key="2">
    <source>
        <dbReference type="ARBA" id="ARBA00022741"/>
    </source>
</evidence>
<dbReference type="Proteomes" id="UP001372338">
    <property type="component" value="Unassembled WGS sequence"/>
</dbReference>
<dbReference type="GO" id="GO:0009791">
    <property type="term" value="P:post-embryonic development"/>
    <property type="evidence" value="ECO:0007669"/>
    <property type="project" value="UniProtKB-ARBA"/>
</dbReference>
<comment type="caution">
    <text evidence="7">The sequence shown here is derived from an EMBL/GenBank/DDBJ whole genome shotgun (WGS) entry which is preliminary data.</text>
</comment>
<keyword evidence="1" id="KW-0436">Ligase</keyword>
<dbReference type="InterPro" id="IPR002300">
    <property type="entry name" value="aa-tRNA-synth_Ia"/>
</dbReference>
<dbReference type="GO" id="GO:0048608">
    <property type="term" value="P:reproductive structure development"/>
    <property type="evidence" value="ECO:0007669"/>
    <property type="project" value="UniProtKB-ARBA"/>
</dbReference>
<dbReference type="AlphaFoldDB" id="A0AAN9F4T1"/>
<keyword evidence="3" id="KW-0067">ATP-binding</keyword>
<dbReference type="PANTHER" id="PTHR42765">
    <property type="entry name" value="SOLEUCYL-TRNA SYNTHETASE"/>
    <property type="match status" value="1"/>
</dbReference>
<dbReference type="GO" id="GO:0005739">
    <property type="term" value="C:mitochondrion"/>
    <property type="evidence" value="ECO:0007669"/>
    <property type="project" value="TreeGrafter"/>
</dbReference>
<protein>
    <recommendedName>
        <fullName evidence="6">Aminoacyl-tRNA synthetase class Ia domain-containing protein</fullName>
    </recommendedName>
</protein>
<name>A0AAN9F4T1_CROPI</name>
<proteinExistence type="predicted"/>
<dbReference type="SUPFAM" id="SSF52374">
    <property type="entry name" value="Nucleotidylyl transferase"/>
    <property type="match status" value="1"/>
</dbReference>
<dbReference type="GO" id="GO:0005524">
    <property type="term" value="F:ATP binding"/>
    <property type="evidence" value="ECO:0007669"/>
    <property type="project" value="UniProtKB-KW"/>
</dbReference>
<keyword evidence="4" id="KW-0648">Protein biosynthesis</keyword>
<organism evidence="7 8">
    <name type="scientific">Crotalaria pallida</name>
    <name type="common">Smooth rattlebox</name>
    <name type="synonym">Crotalaria striata</name>
    <dbReference type="NCBI Taxonomy" id="3830"/>
    <lineage>
        <taxon>Eukaryota</taxon>
        <taxon>Viridiplantae</taxon>
        <taxon>Streptophyta</taxon>
        <taxon>Embryophyta</taxon>
        <taxon>Tracheophyta</taxon>
        <taxon>Spermatophyta</taxon>
        <taxon>Magnoliopsida</taxon>
        <taxon>eudicotyledons</taxon>
        <taxon>Gunneridae</taxon>
        <taxon>Pentapetalae</taxon>
        <taxon>rosids</taxon>
        <taxon>fabids</taxon>
        <taxon>Fabales</taxon>
        <taxon>Fabaceae</taxon>
        <taxon>Papilionoideae</taxon>
        <taxon>50 kb inversion clade</taxon>
        <taxon>genistoids sensu lato</taxon>
        <taxon>core genistoids</taxon>
        <taxon>Crotalarieae</taxon>
        <taxon>Crotalaria</taxon>
    </lineage>
</organism>
<evidence type="ECO:0000256" key="3">
    <source>
        <dbReference type="ARBA" id="ARBA00022840"/>
    </source>
</evidence>
<dbReference type="GO" id="GO:0004822">
    <property type="term" value="F:isoleucine-tRNA ligase activity"/>
    <property type="evidence" value="ECO:0007669"/>
    <property type="project" value="TreeGrafter"/>
</dbReference>
<dbReference type="InterPro" id="IPR014729">
    <property type="entry name" value="Rossmann-like_a/b/a_fold"/>
</dbReference>
<dbReference type="EMBL" id="JAYWIO010000004">
    <property type="protein sequence ID" value="KAK7267345.1"/>
    <property type="molecule type" value="Genomic_DNA"/>
</dbReference>
<evidence type="ECO:0000313" key="7">
    <source>
        <dbReference type="EMBL" id="KAK7267345.1"/>
    </source>
</evidence>
<keyword evidence="5" id="KW-0030">Aminoacyl-tRNA synthetase</keyword>
<dbReference type="PROSITE" id="PS00178">
    <property type="entry name" value="AA_TRNA_LIGASE_I"/>
    <property type="match status" value="1"/>
</dbReference>
<accession>A0AAN9F4T1</accession>